<dbReference type="GO" id="GO:0006353">
    <property type="term" value="P:DNA-templated transcription termination"/>
    <property type="evidence" value="ECO:0007669"/>
    <property type="project" value="UniProtKB-KW"/>
</dbReference>
<dbReference type="InterPro" id="IPR003690">
    <property type="entry name" value="MTERF"/>
</dbReference>
<sequence>MFRPERLKPLLVCVKGVTRRPPEPNPFPSLSLKYKSTSTTSQDHSFTVSYLINNCAFSPETALKASERVRFDTPEKPDSVIAFFRDNGFSNTQINSIVRRIPDLLACNPHKRVSPKFQFLTSKGASSSDIVQLVNRCPRLLASSLENNVIPSFELVRRFLNSDKKILDCLFANRHFLDYNVALQNVNMLVGVGVRDSNITYLFRTRPSILLSSDLKTTVDEVKQMGFDPSKIGFVMALHAKRGVSKSRWDAKVDAFKSWGWSEEMVLHSFKKHPLFMLMSKDKINEVMRFCVGELGWDPLALAKRPNMFGYSLEGRIIPRGFVVRYLIAKGLREKSASLFTPFTISEELFLENYVMRFKEEERHLLKLYRKKLASKKTGITNSS</sequence>
<dbReference type="Proteomes" id="UP001603857">
    <property type="component" value="Unassembled WGS sequence"/>
</dbReference>
<dbReference type="EMBL" id="JBGMDY010000003">
    <property type="protein sequence ID" value="KAL2341747.1"/>
    <property type="molecule type" value="Genomic_DNA"/>
</dbReference>
<dbReference type="InterPro" id="IPR038538">
    <property type="entry name" value="MTERF_sf"/>
</dbReference>
<evidence type="ECO:0000256" key="1">
    <source>
        <dbReference type="ARBA" id="ARBA00007692"/>
    </source>
</evidence>
<evidence type="ECO:0000313" key="4">
    <source>
        <dbReference type="EMBL" id="KAL2341747.1"/>
    </source>
</evidence>
<keyword evidence="3" id="KW-0809">Transit peptide</keyword>
<comment type="caution">
    <text evidence="4">The sequence shown here is derived from an EMBL/GenBank/DDBJ whole genome shotgun (WGS) entry which is preliminary data.</text>
</comment>
<evidence type="ECO:0000313" key="5">
    <source>
        <dbReference type="Proteomes" id="UP001603857"/>
    </source>
</evidence>
<accession>A0ABD1N1U5</accession>
<evidence type="ECO:0000256" key="3">
    <source>
        <dbReference type="ARBA" id="ARBA00022946"/>
    </source>
</evidence>
<dbReference type="Pfam" id="PF02536">
    <property type="entry name" value="mTERF"/>
    <property type="match status" value="1"/>
</dbReference>
<reference evidence="4 5" key="1">
    <citation type="submission" date="2024-08" db="EMBL/GenBank/DDBJ databases">
        <title>Insights into the chromosomal genome structure of Flemingia macrophylla.</title>
        <authorList>
            <person name="Ding Y."/>
            <person name="Zhao Y."/>
            <person name="Bi W."/>
            <person name="Wu M."/>
            <person name="Zhao G."/>
            <person name="Gong Y."/>
            <person name="Li W."/>
            <person name="Zhang P."/>
        </authorList>
    </citation>
    <scope>NUCLEOTIDE SEQUENCE [LARGE SCALE GENOMIC DNA]</scope>
    <source>
        <strain evidence="4">DYQJB</strain>
        <tissue evidence="4">Leaf</tissue>
    </source>
</reference>
<keyword evidence="2" id="KW-0806">Transcription termination</keyword>
<dbReference type="PANTHER" id="PTHR13068:SF172">
    <property type="entry name" value="TRANSCRIPTION TERMINATION FACTOR FAMILY PROTEIN"/>
    <property type="match status" value="1"/>
</dbReference>
<keyword evidence="2" id="KW-0805">Transcription regulation</keyword>
<dbReference type="SMART" id="SM00733">
    <property type="entry name" value="Mterf"/>
    <property type="match status" value="5"/>
</dbReference>
<dbReference type="FunFam" id="1.25.70.10:FF:000001">
    <property type="entry name" value="Mitochondrial transcription termination factor-like"/>
    <property type="match status" value="1"/>
</dbReference>
<dbReference type="PANTHER" id="PTHR13068">
    <property type="entry name" value="CGI-12 PROTEIN-RELATED"/>
    <property type="match status" value="1"/>
</dbReference>
<name>A0ABD1N1U5_9FABA</name>
<protein>
    <submittedName>
        <fullName evidence="4">Uncharacterized protein</fullName>
    </submittedName>
</protein>
<dbReference type="Gene3D" id="1.25.70.10">
    <property type="entry name" value="Transcription termination factor 3, mitochondrial"/>
    <property type="match status" value="1"/>
</dbReference>
<keyword evidence="5" id="KW-1185">Reference proteome</keyword>
<evidence type="ECO:0000256" key="2">
    <source>
        <dbReference type="ARBA" id="ARBA00022472"/>
    </source>
</evidence>
<organism evidence="4 5">
    <name type="scientific">Flemingia macrophylla</name>
    <dbReference type="NCBI Taxonomy" id="520843"/>
    <lineage>
        <taxon>Eukaryota</taxon>
        <taxon>Viridiplantae</taxon>
        <taxon>Streptophyta</taxon>
        <taxon>Embryophyta</taxon>
        <taxon>Tracheophyta</taxon>
        <taxon>Spermatophyta</taxon>
        <taxon>Magnoliopsida</taxon>
        <taxon>eudicotyledons</taxon>
        <taxon>Gunneridae</taxon>
        <taxon>Pentapetalae</taxon>
        <taxon>rosids</taxon>
        <taxon>fabids</taxon>
        <taxon>Fabales</taxon>
        <taxon>Fabaceae</taxon>
        <taxon>Papilionoideae</taxon>
        <taxon>50 kb inversion clade</taxon>
        <taxon>NPAAA clade</taxon>
        <taxon>indigoferoid/millettioid clade</taxon>
        <taxon>Phaseoleae</taxon>
        <taxon>Flemingia</taxon>
    </lineage>
</organism>
<proteinExistence type="inferred from homology"/>
<gene>
    <name evidence="4" type="ORF">Fmac_009687</name>
</gene>
<dbReference type="AlphaFoldDB" id="A0ABD1N1U5"/>
<comment type="similarity">
    <text evidence="1">Belongs to the mTERF family.</text>
</comment>
<keyword evidence="2" id="KW-0804">Transcription</keyword>